<dbReference type="SUPFAM" id="SSF52833">
    <property type="entry name" value="Thioredoxin-like"/>
    <property type="match status" value="1"/>
</dbReference>
<gene>
    <name evidence="6" type="ORF">ACFFNX_33695</name>
</gene>
<keyword evidence="3" id="KW-0285">Flavoprotein</keyword>
<dbReference type="InterPro" id="IPR036249">
    <property type="entry name" value="Thioredoxin-like_sf"/>
</dbReference>
<dbReference type="Pfam" id="PF21274">
    <property type="entry name" value="Rng_hyd_C"/>
    <property type="match status" value="1"/>
</dbReference>
<dbReference type="Gene3D" id="3.40.30.120">
    <property type="match status" value="1"/>
</dbReference>
<reference evidence="6 7" key="1">
    <citation type="submission" date="2024-09" db="EMBL/GenBank/DDBJ databases">
        <authorList>
            <person name="Sun Q."/>
            <person name="Mori K."/>
        </authorList>
    </citation>
    <scope>NUCLEOTIDE SEQUENCE [LARGE SCALE GENOMIC DNA]</scope>
    <source>
        <strain evidence="6 7">TBRC 0563</strain>
    </source>
</reference>
<dbReference type="PANTHER" id="PTHR43004">
    <property type="entry name" value="TRK SYSTEM POTASSIUM UPTAKE PROTEIN"/>
    <property type="match status" value="1"/>
</dbReference>
<keyword evidence="7" id="KW-1185">Reference proteome</keyword>
<proteinExistence type="inferred from homology"/>
<comment type="similarity">
    <text evidence="2">Belongs to the PheA/TfdB FAD monooxygenase family.</text>
</comment>
<dbReference type="Gene3D" id="3.50.50.60">
    <property type="entry name" value="FAD/NAD(P)-binding domain"/>
    <property type="match status" value="1"/>
</dbReference>
<keyword evidence="6" id="KW-0503">Monooxygenase</keyword>
<dbReference type="Gene3D" id="3.30.70.2450">
    <property type="match status" value="1"/>
</dbReference>
<dbReference type="PRINTS" id="PR00420">
    <property type="entry name" value="RNGMNOXGNASE"/>
</dbReference>
<keyword evidence="4" id="KW-0274">FAD</keyword>
<dbReference type="Proteomes" id="UP001589627">
    <property type="component" value="Unassembled WGS sequence"/>
</dbReference>
<sequence>MSAEADVLIVGAGPTGLTLACDLVRRGITCRIIDRSPGPQEGSRGFGVKPRTLAVFDALDVAGTVLAAARADSHLRVYFGTDLIYTGRSRPTAPTADTPYPDPVSLPQWRTEAILRARLAELGEKVRFGASLTGLDQDADGVTATIAAGGEEETLRVAYLVGCDGGGSTVRKLLGIGFPGRTEEDLRALLADVEVHGPEPRDAVHLWLGTRRMMAVRPWPGAATSQVVVSIAPGQTVEPSVEELSRLVAEHSGRDDIRLGTPTWLSVWRYNLRLADRYRSGRAFLAGDAAHVHSPFGAYGMNTGVQDACNLGWKLALAVRGRAAPGLLDTYEAERRPAGRAALDASDRGLSSAVTPPRVLRPVLRHLVGPLLSRMRARGRDDHPTYHDGPLSVQAVRRTRVRAGDPAPDGVLTTPRGDRIRLYDLYRGPGLTALSFGRDHQVHVGDATPHGVTCDDPDATVRGAFGVRPGTTVLVRPDGYIGLIAPTSGPELPAYLTRVLGTTA</sequence>
<dbReference type="RefSeq" id="WP_378209918.1">
    <property type="nucleotide sequence ID" value="NZ_JBHLZP010000346.1"/>
</dbReference>
<protein>
    <submittedName>
        <fullName evidence="6">FAD-dependent monooxygenase</fullName>
    </submittedName>
</protein>
<evidence type="ECO:0000256" key="2">
    <source>
        <dbReference type="ARBA" id="ARBA00007801"/>
    </source>
</evidence>
<dbReference type="InterPro" id="IPR036188">
    <property type="entry name" value="FAD/NAD-bd_sf"/>
</dbReference>
<dbReference type="EMBL" id="JBHLZP010000346">
    <property type="protein sequence ID" value="MFB9837138.1"/>
    <property type="molecule type" value="Genomic_DNA"/>
</dbReference>
<feature type="domain" description="FAD-binding" evidence="5">
    <location>
        <begin position="4"/>
        <end position="345"/>
    </location>
</feature>
<evidence type="ECO:0000256" key="1">
    <source>
        <dbReference type="ARBA" id="ARBA00001974"/>
    </source>
</evidence>
<dbReference type="SUPFAM" id="SSF51905">
    <property type="entry name" value="FAD/NAD(P)-binding domain"/>
    <property type="match status" value="1"/>
</dbReference>
<dbReference type="GO" id="GO:0004497">
    <property type="term" value="F:monooxygenase activity"/>
    <property type="evidence" value="ECO:0007669"/>
    <property type="project" value="UniProtKB-KW"/>
</dbReference>
<dbReference type="PANTHER" id="PTHR43004:SF19">
    <property type="entry name" value="BINDING MONOOXYGENASE, PUTATIVE (JCVI)-RELATED"/>
    <property type="match status" value="1"/>
</dbReference>
<dbReference type="InterPro" id="IPR050641">
    <property type="entry name" value="RIFMO-like"/>
</dbReference>
<evidence type="ECO:0000313" key="6">
    <source>
        <dbReference type="EMBL" id="MFB9837138.1"/>
    </source>
</evidence>
<accession>A0ABV5YR79</accession>
<dbReference type="InterPro" id="IPR002938">
    <property type="entry name" value="FAD-bd"/>
</dbReference>
<name>A0ABV5YR79_9ACTN</name>
<evidence type="ECO:0000256" key="4">
    <source>
        <dbReference type="ARBA" id="ARBA00022827"/>
    </source>
</evidence>
<dbReference type="NCBIfam" id="NF004832">
    <property type="entry name" value="PRK06184.1"/>
    <property type="match status" value="1"/>
</dbReference>
<evidence type="ECO:0000259" key="5">
    <source>
        <dbReference type="Pfam" id="PF01494"/>
    </source>
</evidence>
<evidence type="ECO:0000256" key="3">
    <source>
        <dbReference type="ARBA" id="ARBA00022630"/>
    </source>
</evidence>
<keyword evidence="6" id="KW-0560">Oxidoreductase</keyword>
<organism evidence="6 7">
    <name type="scientific">Actinoallomurus acaciae</name>
    <dbReference type="NCBI Taxonomy" id="502577"/>
    <lineage>
        <taxon>Bacteria</taxon>
        <taxon>Bacillati</taxon>
        <taxon>Actinomycetota</taxon>
        <taxon>Actinomycetes</taxon>
        <taxon>Streptosporangiales</taxon>
        <taxon>Thermomonosporaceae</taxon>
        <taxon>Actinoallomurus</taxon>
    </lineage>
</organism>
<comment type="cofactor">
    <cofactor evidence="1">
        <name>FAD</name>
        <dbReference type="ChEBI" id="CHEBI:57692"/>
    </cofactor>
</comment>
<comment type="caution">
    <text evidence="6">The sequence shown here is derived from an EMBL/GenBank/DDBJ whole genome shotgun (WGS) entry which is preliminary data.</text>
</comment>
<dbReference type="Pfam" id="PF01494">
    <property type="entry name" value="FAD_binding_3"/>
    <property type="match status" value="1"/>
</dbReference>
<evidence type="ECO:0000313" key="7">
    <source>
        <dbReference type="Proteomes" id="UP001589627"/>
    </source>
</evidence>